<dbReference type="EMBL" id="JACXXJ020000005">
    <property type="protein sequence ID" value="MBF2715515.1"/>
    <property type="molecule type" value="Genomic_DNA"/>
</dbReference>
<comment type="caution">
    <text evidence="2">The sequence shown here is derived from an EMBL/GenBank/DDBJ whole genome shotgun (WGS) entry which is preliminary data.</text>
</comment>
<feature type="transmembrane region" description="Helical" evidence="1">
    <location>
        <begin position="360"/>
        <end position="383"/>
    </location>
</feature>
<protein>
    <recommendedName>
        <fullName evidence="4">Phage-related membrane protein</fullName>
    </recommendedName>
</protein>
<sequence length="391" mass="43417">MERVTFDQLLELYRNTEFLSVGREGLLSVSTEEIRGILGRIDADPREADRIGFAFQDDISSCEVGDKINVEVGSPRPGIGILVDKFDDLLRSPEACFSEPQNYFVIEYKIHRKTSPPHRLQTIYRQVLAVISIIAEAATFADRTRRELVFIGDGRTVIPALFQKAELDVVDLGQCSKFLSLFDSVTHRDQKLGILNATIVRMVQSLPRESRLHHLLSNLDVINDDIQNGYRLFASSFSYSKVRSELAAAKLEFTGKIHKTIVDIQGQLLGIPAATIIVATQMKEPGSCLQSWTNTAIIVGAWLFVVLLLLSLINQWLTLAAISAEISRQKQKLETDYADLGSELTSTFNGVADRICWHRIALVIIGLVSCGGAMIASAAYIYIKPLSNICS</sequence>
<keyword evidence="1" id="KW-1133">Transmembrane helix</keyword>
<reference evidence="2" key="1">
    <citation type="submission" date="2020-11" db="EMBL/GenBank/DDBJ databases">
        <title>Agrobacterium vitis strain K377 genome.</title>
        <authorList>
            <person name="Xi H."/>
        </authorList>
    </citation>
    <scope>NUCLEOTIDE SEQUENCE</scope>
    <source>
        <strain evidence="2">K377</strain>
    </source>
</reference>
<evidence type="ECO:0000256" key="1">
    <source>
        <dbReference type="SAM" id="Phobius"/>
    </source>
</evidence>
<dbReference type="RefSeq" id="WP_194416662.1">
    <property type="nucleotide sequence ID" value="NZ_JACXXJ020000005.1"/>
</dbReference>
<evidence type="ECO:0008006" key="4">
    <source>
        <dbReference type="Google" id="ProtNLM"/>
    </source>
</evidence>
<organism evidence="2 3">
    <name type="scientific">Agrobacterium vitis</name>
    <name type="common">Rhizobium vitis</name>
    <dbReference type="NCBI Taxonomy" id="373"/>
    <lineage>
        <taxon>Bacteria</taxon>
        <taxon>Pseudomonadati</taxon>
        <taxon>Pseudomonadota</taxon>
        <taxon>Alphaproteobacteria</taxon>
        <taxon>Hyphomicrobiales</taxon>
        <taxon>Rhizobiaceae</taxon>
        <taxon>Rhizobium/Agrobacterium group</taxon>
        <taxon>Agrobacterium</taxon>
    </lineage>
</organism>
<feature type="transmembrane region" description="Helical" evidence="1">
    <location>
        <begin position="297"/>
        <end position="322"/>
    </location>
</feature>
<accession>A0AAE2RF64</accession>
<evidence type="ECO:0000313" key="3">
    <source>
        <dbReference type="Proteomes" id="UP000655037"/>
    </source>
</evidence>
<dbReference type="AlphaFoldDB" id="A0AAE2RF64"/>
<evidence type="ECO:0000313" key="2">
    <source>
        <dbReference type="EMBL" id="MBF2715515.1"/>
    </source>
</evidence>
<keyword evidence="1" id="KW-0472">Membrane</keyword>
<dbReference type="Proteomes" id="UP000655037">
    <property type="component" value="Unassembled WGS sequence"/>
</dbReference>
<keyword evidence="1" id="KW-0812">Transmembrane</keyword>
<name>A0AAE2RF64_AGRVI</name>
<gene>
    <name evidence="2" type="ORF">IEI95_014945</name>
</gene>
<proteinExistence type="predicted"/>